<dbReference type="Proteomes" id="UP000324585">
    <property type="component" value="Unassembled WGS sequence"/>
</dbReference>
<evidence type="ECO:0000313" key="5">
    <source>
        <dbReference type="EMBL" id="KAA8494411.1"/>
    </source>
</evidence>
<dbReference type="GO" id="GO:0005634">
    <property type="term" value="C:nucleus"/>
    <property type="evidence" value="ECO:0007669"/>
    <property type="project" value="InterPro"/>
</dbReference>
<evidence type="ECO:0000313" key="6">
    <source>
        <dbReference type="Proteomes" id="UP000324585"/>
    </source>
</evidence>
<organism evidence="5 6">
    <name type="scientific">Porphyridium purpureum</name>
    <name type="common">Red alga</name>
    <name type="synonym">Porphyridium cruentum</name>
    <dbReference type="NCBI Taxonomy" id="35688"/>
    <lineage>
        <taxon>Eukaryota</taxon>
        <taxon>Rhodophyta</taxon>
        <taxon>Bangiophyceae</taxon>
        <taxon>Porphyridiales</taxon>
        <taxon>Porphyridiaceae</taxon>
        <taxon>Porphyridium</taxon>
    </lineage>
</organism>
<protein>
    <submittedName>
        <fullName evidence="5">Sestrin-like</fullName>
    </submittedName>
</protein>
<dbReference type="PANTHER" id="PTHR12474">
    <property type="entry name" value="P53 REGULATED PA26 NUCLEAR PROTEIN SESTRIN"/>
    <property type="match status" value="1"/>
</dbReference>
<evidence type="ECO:0000256" key="2">
    <source>
        <dbReference type="ARBA" id="ARBA00008350"/>
    </source>
</evidence>
<evidence type="ECO:0000256" key="3">
    <source>
        <dbReference type="ARBA" id="ARBA00022490"/>
    </source>
</evidence>
<comment type="subcellular location">
    <subcellularLocation>
        <location evidence="1">Cytoplasm</location>
    </subcellularLocation>
</comment>
<dbReference type="PANTHER" id="PTHR12474:SF0">
    <property type="entry name" value="SESTRIN HOMOLOG"/>
    <property type="match status" value="1"/>
</dbReference>
<dbReference type="GO" id="GO:1990253">
    <property type="term" value="P:cellular response to leucine starvation"/>
    <property type="evidence" value="ECO:0007669"/>
    <property type="project" value="TreeGrafter"/>
</dbReference>
<feature type="compositionally biased region" description="Acidic residues" evidence="4">
    <location>
        <begin position="375"/>
        <end position="389"/>
    </location>
</feature>
<evidence type="ECO:0000256" key="4">
    <source>
        <dbReference type="SAM" id="MobiDB-lite"/>
    </source>
</evidence>
<keyword evidence="3" id="KW-0963">Cytoplasm</keyword>
<dbReference type="GO" id="GO:1904262">
    <property type="term" value="P:negative regulation of TORC1 signaling"/>
    <property type="evidence" value="ECO:0007669"/>
    <property type="project" value="TreeGrafter"/>
</dbReference>
<comment type="similarity">
    <text evidence="2">Belongs to the sestrin family.</text>
</comment>
<dbReference type="Gene3D" id="1.20.1290.10">
    <property type="entry name" value="AhpD-like"/>
    <property type="match status" value="1"/>
</dbReference>
<dbReference type="EMBL" id="VRMN01000004">
    <property type="protein sequence ID" value="KAA8494411.1"/>
    <property type="molecule type" value="Genomic_DNA"/>
</dbReference>
<name>A0A5J4YSD3_PORPP</name>
<accession>A0A5J4YSD3</accession>
<dbReference type="GO" id="GO:1901031">
    <property type="term" value="P:regulation of response to reactive oxygen species"/>
    <property type="evidence" value="ECO:0007669"/>
    <property type="project" value="InterPro"/>
</dbReference>
<gene>
    <name evidence="5" type="ORF">FVE85_2652</name>
</gene>
<feature type="compositionally biased region" description="Basic and acidic residues" evidence="4">
    <location>
        <begin position="1"/>
        <end position="10"/>
    </location>
</feature>
<feature type="region of interest" description="Disordered" evidence="4">
    <location>
        <begin position="439"/>
        <end position="461"/>
    </location>
</feature>
<dbReference type="GO" id="GO:0071233">
    <property type="term" value="P:cellular response to L-leucine"/>
    <property type="evidence" value="ECO:0007669"/>
    <property type="project" value="TreeGrafter"/>
</dbReference>
<dbReference type="GO" id="GO:0005737">
    <property type="term" value="C:cytoplasm"/>
    <property type="evidence" value="ECO:0007669"/>
    <property type="project" value="UniProtKB-SubCell"/>
</dbReference>
<sequence>MSEFHNEEVKMGVGGPQTDSCTRSGIQTGTGTAAVRSRQSDAGGLRTAVMPTWRSTSMRTLGVSTDMQENVHDYSFRFFYGLLTEDEEMRRQATGDIVDALRKSLCNLSDDHGRLFRKHCATAVRYAHESPFADVREAFAALVADAREMGWDLPRKPRASAFAPEVFTSALAEDDPLLPIYIDTFLASGRVSSVVRTLALFPAFLEAYIQTYRTLMRSPGPLTQDWRFYLALMAASSKHSVYLVHALQTEFLLAKGNALWLESDESVPPKLKALREVNQILAYQPWKLTPDMLHRVMRPPNDRGLATPRTNSSYAGASGISNAWSLGELVTALLVLTHFHSLAGFANGCGLESDSDMGLGGLSLDSRHHVFAAAYEDDSEQNSEGEDDNGSGSEGNSEFLPHAPPCENERQDSSCLSRARNLVEMMSLLDEDQADAGLRSSIENSNDGGSSGPSHFPPSTLRADMSEVVPRTLVSAEAGTKISPSVVSARSTYSPSPALRAVSLTSSRSEMTLPSSRQHIQQDLQEDEDQHPLMKLCEMYCGGSEFGVVYEDFDPRASVFFVYQNFDWNEECYTVLSHFNEPLADDLDREFETVHEMTDNQLGDLENVDTTLFRQAITYYGHRLLGVVHDDYDYRLVNVLLQRPLKAFIKKVVCVPSTVSRSDFDRMGLTLRPTEKVHIIMLAMEARKQAQLLYCLSAISKLMS</sequence>
<comment type="caution">
    <text evidence="5">The sequence shown here is derived from an EMBL/GenBank/DDBJ whole genome shotgun (WGS) entry which is preliminary data.</text>
</comment>
<keyword evidence="6" id="KW-1185">Reference proteome</keyword>
<dbReference type="GO" id="GO:0016239">
    <property type="term" value="P:positive regulation of macroautophagy"/>
    <property type="evidence" value="ECO:0007669"/>
    <property type="project" value="TreeGrafter"/>
</dbReference>
<dbReference type="GO" id="GO:0070728">
    <property type="term" value="F:L-leucine binding"/>
    <property type="evidence" value="ECO:0007669"/>
    <property type="project" value="TreeGrafter"/>
</dbReference>
<feature type="region of interest" description="Disordered" evidence="4">
    <location>
        <begin position="375"/>
        <end position="413"/>
    </location>
</feature>
<dbReference type="InterPro" id="IPR006730">
    <property type="entry name" value="Sestrin"/>
</dbReference>
<dbReference type="AlphaFoldDB" id="A0A5J4YSD3"/>
<reference evidence="6" key="1">
    <citation type="journal article" date="2019" name="Nat. Commun.">
        <title>Expansion of phycobilisome linker gene families in mesophilic red algae.</title>
        <authorList>
            <person name="Lee J."/>
            <person name="Kim D."/>
            <person name="Bhattacharya D."/>
            <person name="Yoon H.S."/>
        </authorList>
    </citation>
    <scope>NUCLEOTIDE SEQUENCE [LARGE SCALE GENOMIC DNA]</scope>
    <source>
        <strain evidence="6">CCMP 1328</strain>
    </source>
</reference>
<dbReference type="SUPFAM" id="SSF69118">
    <property type="entry name" value="AhpD-like"/>
    <property type="match status" value="1"/>
</dbReference>
<feature type="compositionally biased region" description="Polar residues" evidence="4">
    <location>
        <begin position="17"/>
        <end position="31"/>
    </location>
</feature>
<dbReference type="Pfam" id="PF04636">
    <property type="entry name" value="PA26"/>
    <property type="match status" value="2"/>
</dbReference>
<evidence type="ECO:0000256" key="1">
    <source>
        <dbReference type="ARBA" id="ARBA00004496"/>
    </source>
</evidence>
<feature type="region of interest" description="Disordered" evidence="4">
    <location>
        <begin position="1"/>
        <end position="41"/>
    </location>
</feature>
<dbReference type="GO" id="GO:0016684">
    <property type="term" value="F:oxidoreductase activity, acting on peroxide as acceptor"/>
    <property type="evidence" value="ECO:0007669"/>
    <property type="project" value="TreeGrafter"/>
</dbReference>
<dbReference type="OMA" id="CSYLINI"/>
<proteinExistence type="inferred from homology"/>
<dbReference type="InterPro" id="IPR029032">
    <property type="entry name" value="AhpD-like"/>
</dbReference>
<dbReference type="OrthoDB" id="337464at2759"/>